<name>A0A3S3RUF5_9HYPH</name>
<dbReference type="InterPro" id="IPR023393">
    <property type="entry name" value="START-like_dom_sf"/>
</dbReference>
<comment type="caution">
    <text evidence="1">The sequence shown here is derived from an EMBL/GenBank/DDBJ whole genome shotgun (WGS) entry which is preliminary data.</text>
</comment>
<dbReference type="RefSeq" id="WP_128442339.1">
    <property type="nucleotide sequence ID" value="NZ_SBIP01000002.1"/>
</dbReference>
<proteinExistence type="predicted"/>
<dbReference type="Gene3D" id="3.30.530.20">
    <property type="match status" value="1"/>
</dbReference>
<reference evidence="1 2" key="1">
    <citation type="submission" date="2019-01" db="EMBL/GenBank/DDBJ databases">
        <title>The draft genome of Rhizobium sp. 24NR.</title>
        <authorList>
            <person name="Liu L."/>
            <person name="Liang L."/>
            <person name="Shi S."/>
            <person name="Xu L."/>
            <person name="Wang X."/>
            <person name="Li L."/>
            <person name="Zhang X."/>
        </authorList>
    </citation>
    <scope>NUCLEOTIDE SEQUENCE [LARGE SCALE GENOMIC DNA]</scope>
    <source>
        <strain evidence="1 2">24NR</strain>
    </source>
</reference>
<accession>A0A3S3RUF5</accession>
<gene>
    <name evidence="1" type="ORF">EPK99_07000</name>
</gene>
<keyword evidence="2" id="KW-1185">Reference proteome</keyword>
<sequence length="135" mass="14980">MNVMPAQIIHVSIARTWEDVFAFTGKPENMPLWASGLASGLMRDGEDWLGDGGPIGRIRVRFSPPNPYGILDHTVTMEDDTVVVNSMRVVPNGDGAEIMFTLLQRPDQDNAAFETDAAHVLHDLTMLKSLMERDE</sequence>
<evidence type="ECO:0000313" key="1">
    <source>
        <dbReference type="EMBL" id="RWX78361.1"/>
    </source>
</evidence>
<protein>
    <submittedName>
        <fullName evidence="1">SRPBCC family protein</fullName>
    </submittedName>
</protein>
<dbReference type="Proteomes" id="UP000287687">
    <property type="component" value="Unassembled WGS sequence"/>
</dbReference>
<evidence type="ECO:0000313" key="2">
    <source>
        <dbReference type="Proteomes" id="UP000287687"/>
    </source>
</evidence>
<dbReference type="AlphaFoldDB" id="A0A3S3RUF5"/>
<dbReference type="OrthoDB" id="880456at2"/>
<organism evidence="1 2">
    <name type="scientific">Neorhizobium lilium</name>
    <dbReference type="NCBI Taxonomy" id="2503024"/>
    <lineage>
        <taxon>Bacteria</taxon>
        <taxon>Pseudomonadati</taxon>
        <taxon>Pseudomonadota</taxon>
        <taxon>Alphaproteobacteria</taxon>
        <taxon>Hyphomicrobiales</taxon>
        <taxon>Rhizobiaceae</taxon>
        <taxon>Rhizobium/Agrobacterium group</taxon>
        <taxon>Neorhizobium</taxon>
    </lineage>
</organism>
<dbReference type="SUPFAM" id="SSF55961">
    <property type="entry name" value="Bet v1-like"/>
    <property type="match status" value="1"/>
</dbReference>
<dbReference type="EMBL" id="SBIP01000002">
    <property type="protein sequence ID" value="RWX78361.1"/>
    <property type="molecule type" value="Genomic_DNA"/>
</dbReference>